<reference evidence="2 3" key="1">
    <citation type="journal article" date="2011" name="Nat. Biotechnol.">
        <title>Comparative genomic analysis of the thermophilic biomass-degrading fungi Myceliophthora thermophila and Thielavia terrestris.</title>
        <authorList>
            <person name="Berka R.M."/>
            <person name="Grigoriev I.V."/>
            <person name="Otillar R."/>
            <person name="Salamov A."/>
            <person name="Grimwood J."/>
            <person name="Reid I."/>
            <person name="Ishmael N."/>
            <person name="John T."/>
            <person name="Darmond C."/>
            <person name="Moisan M.-C."/>
            <person name="Henrissat B."/>
            <person name="Coutinho P.M."/>
            <person name="Lombard V."/>
            <person name="Natvig D.O."/>
            <person name="Lindquist E."/>
            <person name="Schmutz J."/>
            <person name="Lucas S."/>
            <person name="Harris P."/>
            <person name="Powlowski J."/>
            <person name="Bellemare A."/>
            <person name="Taylor D."/>
            <person name="Butler G."/>
            <person name="de Vries R.P."/>
            <person name="Allijn I.E."/>
            <person name="van den Brink J."/>
            <person name="Ushinsky S."/>
            <person name="Storms R."/>
            <person name="Powell A.J."/>
            <person name="Paulsen I.T."/>
            <person name="Elbourne L.D.H."/>
            <person name="Baker S.E."/>
            <person name="Magnuson J."/>
            <person name="LaBoissiere S."/>
            <person name="Clutterbuck A.J."/>
            <person name="Martinez D."/>
            <person name="Wogulis M."/>
            <person name="de Leon A.L."/>
            <person name="Rey M.W."/>
            <person name="Tsang A."/>
        </authorList>
    </citation>
    <scope>NUCLEOTIDE SEQUENCE [LARGE SCALE GENOMIC DNA]</scope>
    <source>
        <strain evidence="3">ATCC 42464 / BCRC 31852 / DSM 1799</strain>
    </source>
</reference>
<sequence length="274" mass="30421">MPQNILLPQGLLPTTSMRLGRFIVTVDDPHLSPFHDPKIEVRPDSDIFKSTFLNYDGDQQAGSGNKFAAGLPSLLNGSVTRKTGRSCAVRADSVTTYQLINPVPRFREAVRDDATRKWFEGRKDEGCDDFYFVVGYHVMANAVIEIGKEKSSGASGRLNVPVSMALAAGGIPLPVGGITDPQFEAEYERSRGGTVRFEAPGERVSALQYRKVSFKWFSSRNIDRATLAKDNVWESLLRVKGETGEEEEEEEDMAQVELEEDEEEGDKTVAENLR</sequence>
<evidence type="ECO:0000313" key="3">
    <source>
        <dbReference type="Proteomes" id="UP000007322"/>
    </source>
</evidence>
<dbReference type="HOGENOM" id="CLU_065414_1_0_1"/>
<feature type="region of interest" description="Disordered" evidence="1">
    <location>
        <begin position="240"/>
        <end position="274"/>
    </location>
</feature>
<name>G2QJL6_THET4</name>
<dbReference type="KEGG" id="mtm:MYCTH_2308295"/>
<proteinExistence type="predicted"/>
<organism evidence="2 3">
    <name type="scientific">Thermothelomyces thermophilus (strain ATCC 42464 / BCRC 31852 / DSM 1799)</name>
    <name type="common">Sporotrichum thermophile</name>
    <dbReference type="NCBI Taxonomy" id="573729"/>
    <lineage>
        <taxon>Eukaryota</taxon>
        <taxon>Fungi</taxon>
        <taxon>Dikarya</taxon>
        <taxon>Ascomycota</taxon>
        <taxon>Pezizomycotina</taxon>
        <taxon>Sordariomycetes</taxon>
        <taxon>Sordariomycetidae</taxon>
        <taxon>Sordariales</taxon>
        <taxon>Chaetomiaceae</taxon>
        <taxon>Thermothelomyces</taxon>
    </lineage>
</organism>
<dbReference type="Proteomes" id="UP000007322">
    <property type="component" value="Chromosome 5"/>
</dbReference>
<dbReference type="OrthoDB" id="4584615at2759"/>
<gene>
    <name evidence="2" type="ORF">MYCTH_2308295</name>
</gene>
<dbReference type="RefSeq" id="XP_003665018.1">
    <property type="nucleotide sequence ID" value="XM_003664970.1"/>
</dbReference>
<dbReference type="eggNOG" id="ENOG502SPX2">
    <property type="taxonomic scope" value="Eukaryota"/>
</dbReference>
<dbReference type="GeneID" id="11507046"/>
<feature type="compositionally biased region" description="Acidic residues" evidence="1">
    <location>
        <begin position="244"/>
        <end position="265"/>
    </location>
</feature>
<evidence type="ECO:0000313" key="2">
    <source>
        <dbReference type="EMBL" id="AEO59773.1"/>
    </source>
</evidence>
<keyword evidence="3" id="KW-1185">Reference proteome</keyword>
<dbReference type="InParanoid" id="G2QJL6"/>
<dbReference type="EMBL" id="CP003006">
    <property type="protein sequence ID" value="AEO59773.1"/>
    <property type="molecule type" value="Genomic_DNA"/>
</dbReference>
<protein>
    <submittedName>
        <fullName evidence="2">Uncharacterized protein</fullName>
    </submittedName>
</protein>
<accession>G2QJL6</accession>
<dbReference type="VEuPathDB" id="FungiDB:MYCTH_2308295"/>
<evidence type="ECO:0000256" key="1">
    <source>
        <dbReference type="SAM" id="MobiDB-lite"/>
    </source>
</evidence>
<dbReference type="AlphaFoldDB" id="G2QJL6"/>
<dbReference type="OMA" id="HQDYHDP"/>